<keyword evidence="2" id="KW-0238">DNA-binding</keyword>
<evidence type="ECO:0000256" key="2">
    <source>
        <dbReference type="ARBA" id="ARBA00023125"/>
    </source>
</evidence>
<dbReference type="PRINTS" id="PR00032">
    <property type="entry name" value="HTHARAC"/>
</dbReference>
<dbReference type="InterPro" id="IPR009057">
    <property type="entry name" value="Homeodomain-like_sf"/>
</dbReference>
<dbReference type="InterPro" id="IPR041522">
    <property type="entry name" value="CdaR_GGDEF"/>
</dbReference>
<sequence>MKLDPAQAAFCYLLLSGTLVHEGTFSDMQRKYRIDVRPQLVMLVSIDRYPELAFGKPLTWKIEIGRSLVDAVHEALHVPFVWVWIEEGVLSVLLELPNEERFRKNIRERIFQMARRIQKSADRKQISVSIGIGTYYEDPLMLHYSFAEAKNSMIDRFFQGNRLIFQYEKKNVRDHWKDPLSQEEKAELLARVRIGDEEGTVAYLKILLERMAQAYKHNVDMFKSEVIDLVMMMSRLVLEYGVSAATILSENARFIQDLYHTVRYDTFVKKVCEYGRQLTEQVASTHMFAVSPVIRQAIRYIKENHQKRISLHEIAQYCCLSKYHFSHLFKKETGMSFLDFLNKTRIEKAIHFLETTDLTIQQVAYRVGFEDANYFSRMFKKYTRYSPTAYRSARLC</sequence>
<gene>
    <name evidence="5" type="ORF">DNHGIG_39250</name>
</gene>
<dbReference type="RefSeq" id="WP_282201263.1">
    <property type="nucleotide sequence ID" value="NZ_BOQE01000001.1"/>
</dbReference>
<dbReference type="EMBL" id="BOQE01000001">
    <property type="protein sequence ID" value="GIM48376.1"/>
    <property type="molecule type" value="Genomic_DNA"/>
</dbReference>
<dbReference type="InterPro" id="IPR018062">
    <property type="entry name" value="HTH_AraC-typ_CS"/>
</dbReference>
<comment type="caution">
    <text evidence="5">The sequence shown here is derived from an EMBL/GenBank/DDBJ whole genome shotgun (WGS) entry which is preliminary data.</text>
</comment>
<dbReference type="SMART" id="SM00342">
    <property type="entry name" value="HTH_ARAC"/>
    <property type="match status" value="1"/>
</dbReference>
<dbReference type="PANTHER" id="PTHR43280">
    <property type="entry name" value="ARAC-FAMILY TRANSCRIPTIONAL REGULATOR"/>
    <property type="match status" value="1"/>
</dbReference>
<name>A0AAV4LKW2_9BACL</name>
<dbReference type="GO" id="GO:0003700">
    <property type="term" value="F:DNA-binding transcription factor activity"/>
    <property type="evidence" value="ECO:0007669"/>
    <property type="project" value="InterPro"/>
</dbReference>
<dbReference type="Gene3D" id="1.10.10.60">
    <property type="entry name" value="Homeodomain-like"/>
    <property type="match status" value="2"/>
</dbReference>
<evidence type="ECO:0000256" key="1">
    <source>
        <dbReference type="ARBA" id="ARBA00023015"/>
    </source>
</evidence>
<feature type="domain" description="HTH araC/xylS-type" evidence="4">
    <location>
        <begin position="295"/>
        <end position="393"/>
    </location>
</feature>
<accession>A0AAV4LKW2</accession>
<evidence type="ECO:0000313" key="6">
    <source>
        <dbReference type="Proteomes" id="UP001057291"/>
    </source>
</evidence>
<evidence type="ECO:0000256" key="3">
    <source>
        <dbReference type="ARBA" id="ARBA00023163"/>
    </source>
</evidence>
<dbReference type="InterPro" id="IPR020449">
    <property type="entry name" value="Tscrpt_reg_AraC-type_HTH"/>
</dbReference>
<dbReference type="Proteomes" id="UP001057291">
    <property type="component" value="Unassembled WGS sequence"/>
</dbReference>
<dbReference type="SUPFAM" id="SSF46689">
    <property type="entry name" value="Homeodomain-like"/>
    <property type="match status" value="2"/>
</dbReference>
<dbReference type="PROSITE" id="PS00041">
    <property type="entry name" value="HTH_ARAC_FAMILY_1"/>
    <property type="match status" value="1"/>
</dbReference>
<dbReference type="AlphaFoldDB" id="A0AAV4LKW2"/>
<proteinExistence type="predicted"/>
<dbReference type="GO" id="GO:0043565">
    <property type="term" value="F:sequence-specific DNA binding"/>
    <property type="evidence" value="ECO:0007669"/>
    <property type="project" value="InterPro"/>
</dbReference>
<reference evidence="5" key="1">
    <citation type="journal article" date="2023" name="Int. J. Syst. Evol. Microbiol.">
        <title>Collibacillus ludicampi gen. nov., sp. nov., a new soil bacterium of the family Alicyclobacillaceae.</title>
        <authorList>
            <person name="Jojima T."/>
            <person name="Ioku Y."/>
            <person name="Fukuta Y."/>
            <person name="Shirasaka N."/>
            <person name="Matsumura Y."/>
            <person name="Mori M."/>
        </authorList>
    </citation>
    <scope>NUCLEOTIDE SEQUENCE</scope>
    <source>
        <strain evidence="5">TP075</strain>
    </source>
</reference>
<dbReference type="InterPro" id="IPR018060">
    <property type="entry name" value="HTH_AraC"/>
</dbReference>
<keyword evidence="1" id="KW-0805">Transcription regulation</keyword>
<evidence type="ECO:0000259" key="4">
    <source>
        <dbReference type="PROSITE" id="PS01124"/>
    </source>
</evidence>
<keyword evidence="6" id="KW-1185">Reference proteome</keyword>
<dbReference type="PROSITE" id="PS01124">
    <property type="entry name" value="HTH_ARAC_FAMILY_2"/>
    <property type="match status" value="1"/>
</dbReference>
<protein>
    <recommendedName>
        <fullName evidence="4">HTH araC/xylS-type domain-containing protein</fullName>
    </recommendedName>
</protein>
<keyword evidence="3" id="KW-0804">Transcription</keyword>
<dbReference type="Pfam" id="PF17853">
    <property type="entry name" value="GGDEF_2"/>
    <property type="match status" value="1"/>
</dbReference>
<dbReference type="Pfam" id="PF12833">
    <property type="entry name" value="HTH_18"/>
    <property type="match status" value="1"/>
</dbReference>
<organism evidence="5 6">
    <name type="scientific">Collibacillus ludicampi</name>
    <dbReference type="NCBI Taxonomy" id="2771369"/>
    <lineage>
        <taxon>Bacteria</taxon>
        <taxon>Bacillati</taxon>
        <taxon>Bacillota</taxon>
        <taxon>Bacilli</taxon>
        <taxon>Bacillales</taxon>
        <taxon>Alicyclobacillaceae</taxon>
        <taxon>Collibacillus</taxon>
    </lineage>
</organism>
<dbReference type="PANTHER" id="PTHR43280:SF30">
    <property type="entry name" value="MMSAB OPERON REGULATORY PROTEIN"/>
    <property type="match status" value="1"/>
</dbReference>
<evidence type="ECO:0000313" key="5">
    <source>
        <dbReference type="EMBL" id="GIM48376.1"/>
    </source>
</evidence>